<dbReference type="OrthoDB" id="6293428at2"/>
<proteinExistence type="predicted"/>
<evidence type="ECO:0000313" key="2">
    <source>
        <dbReference type="EMBL" id="QBG34848.1"/>
    </source>
</evidence>
<name>A0A4P6P2H2_9GAMM</name>
<evidence type="ECO:0000313" key="3">
    <source>
        <dbReference type="Proteomes" id="UP000290244"/>
    </source>
</evidence>
<dbReference type="AlphaFoldDB" id="A0A4P6P2H2"/>
<reference evidence="2 3" key="1">
    <citation type="submission" date="2018-12" db="EMBL/GenBank/DDBJ databases">
        <title>Complete genome of Litorilituus sediminis.</title>
        <authorList>
            <person name="Liu A."/>
            <person name="Rong J."/>
        </authorList>
    </citation>
    <scope>NUCLEOTIDE SEQUENCE [LARGE SCALE GENOMIC DNA]</scope>
    <source>
        <strain evidence="2 3">JCM 17549</strain>
    </source>
</reference>
<keyword evidence="3" id="KW-1185">Reference proteome</keyword>
<dbReference type="Proteomes" id="UP000290244">
    <property type="component" value="Chromosome"/>
</dbReference>
<dbReference type="EMBL" id="CP034759">
    <property type="protein sequence ID" value="QBG34848.1"/>
    <property type="molecule type" value="Genomic_DNA"/>
</dbReference>
<feature type="signal peptide" evidence="1">
    <location>
        <begin position="1"/>
        <end position="19"/>
    </location>
</feature>
<evidence type="ECO:0000256" key="1">
    <source>
        <dbReference type="SAM" id="SignalP"/>
    </source>
</evidence>
<feature type="chain" id="PRO_5020966901" evidence="1">
    <location>
        <begin position="20"/>
        <end position="138"/>
    </location>
</feature>
<organism evidence="2 3">
    <name type="scientific">Litorilituus sediminis</name>
    <dbReference type="NCBI Taxonomy" id="718192"/>
    <lineage>
        <taxon>Bacteria</taxon>
        <taxon>Pseudomonadati</taxon>
        <taxon>Pseudomonadota</taxon>
        <taxon>Gammaproteobacteria</taxon>
        <taxon>Alteromonadales</taxon>
        <taxon>Colwelliaceae</taxon>
        <taxon>Litorilituus</taxon>
    </lineage>
</organism>
<sequence length="138" mass="15382">MRLALSLLLLSLFSFCAISQEVAYTKDGRMGTKCFPEYQGSKTGICTVSIIQLALTPEKYHGKIVRVKGTLLMRHEVTGIKSGDHKIWIQTDNLEKYSKLDSKRVQVQGVFNALSFGHGGMWDGSIENPTEVRFIASL</sequence>
<protein>
    <submittedName>
        <fullName evidence="2">Uncharacterized protein</fullName>
    </submittedName>
</protein>
<dbReference type="KEGG" id="lsd:EMK97_03370"/>
<dbReference type="RefSeq" id="WP_130599450.1">
    <property type="nucleotide sequence ID" value="NZ_CP034759.1"/>
</dbReference>
<accession>A0A4P6P2H2</accession>
<gene>
    <name evidence="2" type="ORF">EMK97_03370</name>
</gene>
<keyword evidence="1" id="KW-0732">Signal</keyword>